<dbReference type="CDD" id="cd05008">
    <property type="entry name" value="SIS_GlmS_GlmD_1"/>
    <property type="match status" value="1"/>
</dbReference>
<dbReference type="PANTHER" id="PTHR10937">
    <property type="entry name" value="GLUCOSAMINE--FRUCTOSE-6-PHOSPHATE AMINOTRANSFERASE, ISOMERIZING"/>
    <property type="match status" value="1"/>
</dbReference>
<dbReference type="InterPro" id="IPR035466">
    <property type="entry name" value="GlmS/AgaS_SIS"/>
</dbReference>
<dbReference type="InterPro" id="IPR001347">
    <property type="entry name" value="SIS_dom"/>
</dbReference>
<dbReference type="CDD" id="cd05009">
    <property type="entry name" value="SIS_GlmS_GlmD_2"/>
    <property type="match status" value="1"/>
</dbReference>
<gene>
    <name evidence="3" type="ORF">UFOPK2788_00197</name>
</gene>
<dbReference type="Gene3D" id="3.40.50.10490">
    <property type="entry name" value="Glucose-6-phosphate isomerase like protein, domain 1"/>
    <property type="match status" value="2"/>
</dbReference>
<dbReference type="InterPro" id="IPR035490">
    <property type="entry name" value="GlmS/FrlB_SIS"/>
</dbReference>
<reference evidence="3" key="1">
    <citation type="submission" date="2020-05" db="EMBL/GenBank/DDBJ databases">
        <authorList>
            <person name="Chiriac C."/>
            <person name="Salcher M."/>
            <person name="Ghai R."/>
            <person name="Kavagutti S V."/>
        </authorList>
    </citation>
    <scope>NUCLEOTIDE SEQUENCE</scope>
</reference>
<dbReference type="Pfam" id="PF01380">
    <property type="entry name" value="SIS"/>
    <property type="match status" value="2"/>
</dbReference>
<dbReference type="InterPro" id="IPR046348">
    <property type="entry name" value="SIS_dom_sf"/>
</dbReference>
<dbReference type="GO" id="GO:0097367">
    <property type="term" value="F:carbohydrate derivative binding"/>
    <property type="evidence" value="ECO:0007669"/>
    <property type="project" value="InterPro"/>
</dbReference>
<keyword evidence="1" id="KW-0677">Repeat</keyword>
<evidence type="ECO:0000256" key="1">
    <source>
        <dbReference type="ARBA" id="ARBA00022737"/>
    </source>
</evidence>
<proteinExistence type="predicted"/>
<sequence length="337" mass="35773">MQSEIAEIPSVFTKLIDTADQFSALANLLKSNEIQSVLVLARGTSDNAAHFLKYLIETQLGLPVGLTSPSSVTIYHSKLHFEKTLVVAISQSGQSTDLVEYATAAKSAGAKIISITNDGASPLAKLADHHLDLMAGREIAVAATKSYAAQLLGCLLLVNAWSSTLSNYKSVVEASKTLLSDANSITTAVANCDRANEIVVLGRGFSYPNAREAALKIQETSKISVQGLSIADYMHGPISALTSSTQVFIMAPNGMPLDSLKGDLEKIRAKSPKIFWFGTGELAVAGETVIPGAKCENEIYASVVDAIILQSFALEFARKNKLDPDSPAGLSKVTLTR</sequence>
<dbReference type="AlphaFoldDB" id="A0A6J6S8H0"/>
<dbReference type="PANTHER" id="PTHR10937:SF8">
    <property type="entry name" value="AMINOTRANSFERASE-RELATED"/>
    <property type="match status" value="1"/>
</dbReference>
<accession>A0A6J6S8H0</accession>
<dbReference type="SUPFAM" id="SSF53697">
    <property type="entry name" value="SIS domain"/>
    <property type="match status" value="1"/>
</dbReference>
<organism evidence="3">
    <name type="scientific">freshwater metagenome</name>
    <dbReference type="NCBI Taxonomy" id="449393"/>
    <lineage>
        <taxon>unclassified sequences</taxon>
        <taxon>metagenomes</taxon>
        <taxon>ecological metagenomes</taxon>
    </lineage>
</organism>
<evidence type="ECO:0000259" key="2">
    <source>
        <dbReference type="PROSITE" id="PS51464"/>
    </source>
</evidence>
<evidence type="ECO:0000313" key="3">
    <source>
        <dbReference type="EMBL" id="CAB4731131.1"/>
    </source>
</evidence>
<dbReference type="EMBL" id="CAEZYV010000017">
    <property type="protein sequence ID" value="CAB4731131.1"/>
    <property type="molecule type" value="Genomic_DNA"/>
</dbReference>
<feature type="domain" description="SIS" evidence="2">
    <location>
        <begin position="25"/>
        <end position="167"/>
    </location>
</feature>
<name>A0A6J6S8H0_9ZZZZ</name>
<feature type="domain" description="SIS" evidence="2">
    <location>
        <begin position="185"/>
        <end position="327"/>
    </location>
</feature>
<dbReference type="GO" id="GO:1901135">
    <property type="term" value="P:carbohydrate derivative metabolic process"/>
    <property type="evidence" value="ECO:0007669"/>
    <property type="project" value="InterPro"/>
</dbReference>
<dbReference type="PROSITE" id="PS51464">
    <property type="entry name" value="SIS"/>
    <property type="match status" value="2"/>
</dbReference>
<protein>
    <submittedName>
        <fullName evidence="3">Unannotated protein</fullName>
    </submittedName>
</protein>